<reference evidence="2" key="1">
    <citation type="submission" date="2022-11" db="UniProtKB">
        <authorList>
            <consortium name="WormBaseParasite"/>
        </authorList>
    </citation>
    <scope>IDENTIFICATION</scope>
</reference>
<sequence length="97" mass="10841">MKTSVFALTIFGFFVICKTCAPVQTMTTHSGVSATTPSTTTTTTNPNNRKKREIEAMEIDEDFAIISALTFYPFGTDEQNQEYADKVEEQVSFFPKP</sequence>
<protein>
    <submittedName>
        <fullName evidence="2">Uncharacterized protein</fullName>
    </submittedName>
</protein>
<organism evidence="1 2">
    <name type="scientific">Panagrolaimus sp. JU765</name>
    <dbReference type="NCBI Taxonomy" id="591449"/>
    <lineage>
        <taxon>Eukaryota</taxon>
        <taxon>Metazoa</taxon>
        <taxon>Ecdysozoa</taxon>
        <taxon>Nematoda</taxon>
        <taxon>Chromadorea</taxon>
        <taxon>Rhabditida</taxon>
        <taxon>Tylenchina</taxon>
        <taxon>Panagrolaimomorpha</taxon>
        <taxon>Panagrolaimoidea</taxon>
        <taxon>Panagrolaimidae</taxon>
        <taxon>Panagrolaimus</taxon>
    </lineage>
</organism>
<evidence type="ECO:0000313" key="2">
    <source>
        <dbReference type="WBParaSite" id="JU765_v2.g3609.t1"/>
    </source>
</evidence>
<dbReference type="Proteomes" id="UP000887576">
    <property type="component" value="Unplaced"/>
</dbReference>
<evidence type="ECO:0000313" key="1">
    <source>
        <dbReference type="Proteomes" id="UP000887576"/>
    </source>
</evidence>
<name>A0AC34R5J3_9BILA</name>
<accession>A0AC34R5J3</accession>
<proteinExistence type="predicted"/>
<dbReference type="WBParaSite" id="JU765_v2.g3609.t1">
    <property type="protein sequence ID" value="JU765_v2.g3609.t1"/>
    <property type="gene ID" value="JU765_v2.g3609"/>
</dbReference>